<dbReference type="RefSeq" id="WP_053431181.1">
    <property type="nucleotide sequence ID" value="NZ_CP040441.1"/>
</dbReference>
<organism evidence="7">
    <name type="scientific">Halalkalibacterium halodurans</name>
    <name type="common">Bacillus halodurans</name>
    <dbReference type="NCBI Taxonomy" id="86665"/>
    <lineage>
        <taxon>Bacteria</taxon>
        <taxon>Bacillati</taxon>
        <taxon>Bacillota</taxon>
        <taxon>Bacilli</taxon>
        <taxon>Bacillales</taxon>
        <taxon>Bacillaceae</taxon>
        <taxon>Halalkalibacterium (ex Joshi et al. 2022)</taxon>
    </lineage>
</organism>
<accession>A0A0M0KK13</accession>
<dbReference type="EMBL" id="LILD01000001">
    <property type="protein sequence ID" value="KOO39115.1"/>
    <property type="molecule type" value="Genomic_DNA"/>
</dbReference>
<evidence type="ECO:0000259" key="6">
    <source>
        <dbReference type="Pfam" id="PF06925"/>
    </source>
</evidence>
<name>A0A0M0KK13_ALKHA</name>
<dbReference type="PANTHER" id="PTHR43025">
    <property type="entry name" value="MONOGALACTOSYLDIACYLGLYCEROL SYNTHASE"/>
    <property type="match status" value="1"/>
</dbReference>
<dbReference type="PATRIC" id="fig|136160.3.peg.2346"/>
<dbReference type="AlphaFoldDB" id="A0A0M0KK13"/>
<comment type="similarity">
    <text evidence="2">Belongs to the glycosyltransferase 28 family.</text>
</comment>
<keyword evidence="4" id="KW-0808">Transferase</keyword>
<dbReference type="InterPro" id="IPR007235">
    <property type="entry name" value="Glyco_trans_28_C"/>
</dbReference>
<evidence type="ECO:0000313" key="7">
    <source>
        <dbReference type="EMBL" id="KOO39115.1"/>
    </source>
</evidence>
<gene>
    <name evidence="7" type="ORF">AMD02_09845</name>
</gene>
<dbReference type="GO" id="GO:0016758">
    <property type="term" value="F:hexosyltransferase activity"/>
    <property type="evidence" value="ECO:0007669"/>
    <property type="project" value="InterPro"/>
</dbReference>
<reference evidence="7" key="1">
    <citation type="submission" date="2015-08" db="EMBL/GenBank/DDBJ databases">
        <title>Complete DNA Sequence of Pseudomonas syringae pv. actinidiae, the Causal Agent of Kiwifruit Canker Disease.</title>
        <authorList>
            <person name="Rikkerink E.H.A."/>
            <person name="Fineran P.C."/>
        </authorList>
    </citation>
    <scope>NUCLEOTIDE SEQUENCE</scope>
    <source>
        <strain evidence="7">DSM 13666</strain>
    </source>
</reference>
<sequence length="374" mass="42377">MERGPLIFSASIGNGHNQAAKALQVEFQNKGYQPEIIDTFYSLSPALHKFMLTSYVNLLKVGPRIWQKIYFQAEKYPLFLFLDQFATFFVESLHATVKSNRCSFLVSTHPFVTAFLVRLKSKKQLNLPLYTVITDFVLHPAYLRPEIDGYFTSDPNFTDFAKLNNVSDDRFFPTGIPIPNLESIDQPKWKVRNDLGLDPQRKVLIIAGGGIGLTNYAQVIRALECLPEPIQLLCMIGHNYQVKEKISRIKSKHELKVIEFTDKFLLYLKASDAILSKAGGLTMAESLVCETPIIIHQPVPGHEEHNAKFLIDAGAALRVKGSKEIPTTIKRVLYEEACFGPMIENARKLKKPNASNEIVEQMLLLVKEQQHAFR</sequence>
<dbReference type="GO" id="GO:0009247">
    <property type="term" value="P:glycolipid biosynthetic process"/>
    <property type="evidence" value="ECO:0007669"/>
    <property type="project" value="InterPro"/>
</dbReference>
<keyword evidence="3" id="KW-0328">Glycosyltransferase</keyword>
<feature type="domain" description="Diacylglycerol glucosyltransferase N-terminal" evidence="6">
    <location>
        <begin position="16"/>
        <end position="178"/>
    </location>
</feature>
<evidence type="ECO:0000256" key="3">
    <source>
        <dbReference type="ARBA" id="ARBA00022676"/>
    </source>
</evidence>
<comment type="subcellular location">
    <subcellularLocation>
        <location evidence="1">Membrane</location>
    </subcellularLocation>
</comment>
<protein>
    <recommendedName>
        <fullName evidence="8">Processive 1,2-diacylglycerol beta-glucosyltransferase</fullName>
    </recommendedName>
</protein>
<evidence type="ECO:0000259" key="5">
    <source>
        <dbReference type="Pfam" id="PF04101"/>
    </source>
</evidence>
<dbReference type="InterPro" id="IPR050519">
    <property type="entry name" value="Glycosyltransf_28_UgtP"/>
</dbReference>
<evidence type="ECO:0008006" key="8">
    <source>
        <dbReference type="Google" id="ProtNLM"/>
    </source>
</evidence>
<dbReference type="SUPFAM" id="SSF53756">
    <property type="entry name" value="UDP-Glycosyltransferase/glycogen phosphorylase"/>
    <property type="match status" value="1"/>
</dbReference>
<feature type="domain" description="Glycosyl transferase family 28 C-terminal" evidence="5">
    <location>
        <begin position="206"/>
        <end position="342"/>
    </location>
</feature>
<evidence type="ECO:0000256" key="2">
    <source>
        <dbReference type="ARBA" id="ARBA00006962"/>
    </source>
</evidence>
<dbReference type="InterPro" id="IPR009695">
    <property type="entry name" value="Diacylglyc_glucosyltr_N"/>
</dbReference>
<comment type="caution">
    <text evidence="7">The sequence shown here is derived from an EMBL/GenBank/DDBJ whole genome shotgun (WGS) entry which is preliminary data.</text>
</comment>
<evidence type="ECO:0000256" key="4">
    <source>
        <dbReference type="ARBA" id="ARBA00022679"/>
    </source>
</evidence>
<dbReference type="GO" id="GO:0016020">
    <property type="term" value="C:membrane"/>
    <property type="evidence" value="ECO:0007669"/>
    <property type="project" value="UniProtKB-SubCell"/>
</dbReference>
<proteinExistence type="inferred from homology"/>
<dbReference type="Pfam" id="PF06925">
    <property type="entry name" value="MGDG_synth"/>
    <property type="match status" value="1"/>
</dbReference>
<dbReference type="Pfam" id="PF04101">
    <property type="entry name" value="Glyco_tran_28_C"/>
    <property type="match status" value="1"/>
</dbReference>
<evidence type="ECO:0000256" key="1">
    <source>
        <dbReference type="ARBA" id="ARBA00004370"/>
    </source>
</evidence>
<dbReference type="Gene3D" id="3.40.50.2000">
    <property type="entry name" value="Glycogen Phosphorylase B"/>
    <property type="match status" value="1"/>
</dbReference>
<dbReference type="GeneID" id="87597551"/>
<dbReference type="PANTHER" id="PTHR43025:SF3">
    <property type="entry name" value="MONOGALACTOSYLDIACYLGLYCEROL SYNTHASE 1, CHLOROPLASTIC"/>
    <property type="match status" value="1"/>
</dbReference>